<dbReference type="InterPro" id="IPR019791">
    <property type="entry name" value="Haem_peroxidase_animal"/>
</dbReference>
<organism evidence="7 8">
    <name type="scientific">Magallana gigas</name>
    <name type="common">Pacific oyster</name>
    <name type="synonym">Crassostrea gigas</name>
    <dbReference type="NCBI Taxonomy" id="29159"/>
    <lineage>
        <taxon>Eukaryota</taxon>
        <taxon>Metazoa</taxon>
        <taxon>Spiralia</taxon>
        <taxon>Lophotrochozoa</taxon>
        <taxon>Mollusca</taxon>
        <taxon>Bivalvia</taxon>
        <taxon>Autobranchia</taxon>
        <taxon>Pteriomorphia</taxon>
        <taxon>Ostreida</taxon>
        <taxon>Ostreoidea</taxon>
        <taxon>Ostreidae</taxon>
        <taxon>Magallana</taxon>
    </lineage>
</organism>
<dbReference type="GO" id="GO:0006979">
    <property type="term" value="P:response to oxidative stress"/>
    <property type="evidence" value="ECO:0007669"/>
    <property type="project" value="InterPro"/>
</dbReference>
<keyword evidence="5" id="KW-0408">Iron</keyword>
<proteinExistence type="predicted"/>
<evidence type="ECO:0000256" key="5">
    <source>
        <dbReference type="PIRSR" id="PIRSR619791-2"/>
    </source>
</evidence>
<dbReference type="CDD" id="cd09823">
    <property type="entry name" value="peroxinectin_like"/>
    <property type="match status" value="1"/>
</dbReference>
<keyword evidence="3 6" id="KW-0732">Signal</keyword>
<keyword evidence="8" id="KW-1185">Reference proteome</keyword>
<reference evidence="7" key="1">
    <citation type="submission" date="2022-08" db="UniProtKB">
        <authorList>
            <consortium name="EnsemblMetazoa"/>
        </authorList>
    </citation>
    <scope>IDENTIFICATION</scope>
    <source>
        <strain evidence="7">05x7-T-G4-1.051#20</strain>
    </source>
</reference>
<evidence type="ECO:0008006" key="9">
    <source>
        <dbReference type="Google" id="ProtNLM"/>
    </source>
</evidence>
<evidence type="ECO:0000256" key="4">
    <source>
        <dbReference type="ARBA" id="ARBA00023180"/>
    </source>
</evidence>
<feature type="chain" id="PRO_5036485721" description="Chorion peroxidase" evidence="6">
    <location>
        <begin position="22"/>
        <end position="889"/>
    </location>
</feature>
<evidence type="ECO:0000313" key="7">
    <source>
        <dbReference type="EnsemblMetazoa" id="G3864.1:cds"/>
    </source>
</evidence>
<dbReference type="PROSITE" id="PS50292">
    <property type="entry name" value="PEROXIDASE_3"/>
    <property type="match status" value="2"/>
</dbReference>
<dbReference type="Gene3D" id="1.10.640.10">
    <property type="entry name" value="Haem peroxidase domain superfamily, animal type"/>
    <property type="match status" value="2"/>
</dbReference>
<dbReference type="FunFam" id="1.10.640.10:FF:000003">
    <property type="entry name" value="chorion peroxidase"/>
    <property type="match status" value="1"/>
</dbReference>
<dbReference type="GO" id="GO:0005576">
    <property type="term" value="C:extracellular region"/>
    <property type="evidence" value="ECO:0007669"/>
    <property type="project" value="UniProtKB-SubCell"/>
</dbReference>
<dbReference type="PRINTS" id="PR00457">
    <property type="entry name" value="ANPEROXIDASE"/>
</dbReference>
<protein>
    <recommendedName>
        <fullName evidence="9">Chorion peroxidase</fullName>
    </recommendedName>
</protein>
<sequence>MKRSLSVSLYVYLVYVPLANGNIDDIVKDAVQSVFLDGKDPGIARFSSAYLREIGPAPDFKQIPADRMVHGGIAPRPIGERGSGAARALARSGQSNAPDTCALLNDRSEKLSQASRTIAANPEIGSFQRAVSDPQILQSFERACRSYCYEMPKCDFSDPYRRTDGQCNNPINPLLGSSFTPQQRVVPNAYDNLIDAPRTRSVDNTPLPSARTVSNRVFQWTLRGMTPVSAKYSTFLTNHGQFINHDVISTPTETLPTNNPILDCCDPIGGSIKPEACFIIPVNTEERDPWFPPYQKCMHFVRQAGAPPLGCQTGVREQINERTSFVDGSMIYGSDSSRENQLREKSNGRLAEHIENLLPPHPQGCPAEIKATRDCFVAGDHRQSETPTLTVPHITWLRRHNLIADALRNATGITNDETLFQETKRIVIAELQHVTYNEFLPALLSDKTIKAFNLRSRRSGHVDNYNLFIDPRTINAFGVAAYRMGHSLVRNTVGHLGKGRPKTFPIYKHFEVPDLMYEGGYELMARWMSREPKSRSDRFLVDGIRNRLFENFNFMGPSVETPSLDLGALNVQRGRDHGIPSYNAYRQFCGLPKANFFAVTHGGLVNHSPQSARTLQQAYRHPDDIDLFAGGMSETPDKGSILGPTFQCLIAYQFSLYKQGDRFWYERKFQENPVAAFTKAELSQIKKVTYSKISVGPMYNLHINGSQGGEKVRQIICSSQKQRGAFCKQGHFRDSGEIPVDWACGGKKILPVSVLKLAVSKGAVSDPQILQSFERACRSYCYEMPKCDFSDPYRRTDGQCNNPINPLLGSSFTPQQRVVPNAYDNLPGHVVTGLPVDLRGHDPGQCQVLTFLTNHGQFINHDVISTPTETVGTFTSSFFANDDCGLLSK</sequence>
<evidence type="ECO:0000256" key="3">
    <source>
        <dbReference type="ARBA" id="ARBA00022729"/>
    </source>
</evidence>
<dbReference type="InterPro" id="IPR010255">
    <property type="entry name" value="Haem_peroxidase_sf"/>
</dbReference>
<dbReference type="GO" id="GO:0020037">
    <property type="term" value="F:heme binding"/>
    <property type="evidence" value="ECO:0007669"/>
    <property type="project" value="InterPro"/>
</dbReference>
<evidence type="ECO:0000256" key="2">
    <source>
        <dbReference type="ARBA" id="ARBA00022525"/>
    </source>
</evidence>
<dbReference type="Proteomes" id="UP000005408">
    <property type="component" value="Unassembled WGS sequence"/>
</dbReference>
<dbReference type="SUPFAM" id="SSF48113">
    <property type="entry name" value="Heme-dependent peroxidases"/>
    <property type="match status" value="2"/>
</dbReference>
<keyword evidence="2" id="KW-0964">Secreted</keyword>
<dbReference type="Pfam" id="PF03098">
    <property type="entry name" value="An_peroxidase"/>
    <property type="match status" value="2"/>
</dbReference>
<keyword evidence="5" id="KW-0349">Heme</keyword>
<accession>A0A8W8N107</accession>
<dbReference type="PANTHER" id="PTHR11475:SF4">
    <property type="entry name" value="CHORION PEROXIDASE"/>
    <property type="match status" value="1"/>
</dbReference>
<feature type="binding site" description="axial binding residue" evidence="5">
    <location>
        <position position="486"/>
    </location>
    <ligand>
        <name>heme b</name>
        <dbReference type="ChEBI" id="CHEBI:60344"/>
    </ligand>
    <ligandPart>
        <name>Fe</name>
        <dbReference type="ChEBI" id="CHEBI:18248"/>
    </ligandPart>
</feature>
<dbReference type="GO" id="GO:0046872">
    <property type="term" value="F:metal ion binding"/>
    <property type="evidence" value="ECO:0007669"/>
    <property type="project" value="UniProtKB-KW"/>
</dbReference>
<keyword evidence="4" id="KW-0325">Glycoprotein</keyword>
<dbReference type="EnsemblMetazoa" id="G3864.1">
    <property type="protein sequence ID" value="G3864.1:cds"/>
    <property type="gene ID" value="G3864"/>
</dbReference>
<feature type="signal peptide" evidence="6">
    <location>
        <begin position="1"/>
        <end position="21"/>
    </location>
</feature>
<evidence type="ECO:0000256" key="1">
    <source>
        <dbReference type="ARBA" id="ARBA00004613"/>
    </source>
</evidence>
<comment type="subcellular location">
    <subcellularLocation>
        <location evidence="1">Secreted</location>
    </subcellularLocation>
</comment>
<name>A0A8W8N107_MAGGI</name>
<keyword evidence="5" id="KW-0479">Metal-binding</keyword>
<dbReference type="InterPro" id="IPR037120">
    <property type="entry name" value="Haem_peroxidase_sf_animal"/>
</dbReference>
<dbReference type="PANTHER" id="PTHR11475">
    <property type="entry name" value="OXIDASE/PEROXIDASE"/>
    <property type="match status" value="1"/>
</dbReference>
<evidence type="ECO:0000256" key="6">
    <source>
        <dbReference type="SAM" id="SignalP"/>
    </source>
</evidence>
<dbReference type="GO" id="GO:0004601">
    <property type="term" value="F:peroxidase activity"/>
    <property type="evidence" value="ECO:0007669"/>
    <property type="project" value="InterPro"/>
</dbReference>
<dbReference type="AlphaFoldDB" id="A0A8W8N107"/>
<evidence type="ECO:0000313" key="8">
    <source>
        <dbReference type="Proteomes" id="UP000005408"/>
    </source>
</evidence>